<comment type="cofactor">
    <cofactor evidence="1">
        <name>Mn(2+)</name>
        <dbReference type="ChEBI" id="CHEBI:29035"/>
    </cofactor>
    <cofactor evidence="1">
        <name>Fe(2+)</name>
        <dbReference type="ChEBI" id="CHEBI:29033"/>
    </cofactor>
    <text evidence="1">Binds 1 Mn(2+) or Fe(2+) ion per subunit.</text>
</comment>
<keyword evidence="2" id="KW-0678">Repressor</keyword>
<evidence type="ECO:0000256" key="2">
    <source>
        <dbReference type="RuleBase" id="RU364037"/>
    </source>
</evidence>
<comment type="caution">
    <text evidence="3">The sequence shown here is derived from an EMBL/GenBank/DDBJ whole genome shotgun (WGS) entry which is preliminary data.</text>
</comment>
<feature type="binding site" evidence="1">
    <location>
        <position position="93"/>
    </location>
    <ligand>
        <name>Fe cation</name>
        <dbReference type="ChEBI" id="CHEBI:24875"/>
    </ligand>
</feature>
<dbReference type="InterPro" id="IPR036388">
    <property type="entry name" value="WH-like_DNA-bd_sf"/>
</dbReference>
<dbReference type="CDD" id="cd07153">
    <property type="entry name" value="Fur_like"/>
    <property type="match status" value="1"/>
</dbReference>
<keyword evidence="2" id="KW-0805">Transcription regulation</keyword>
<protein>
    <recommendedName>
        <fullName evidence="2">Ferric uptake regulation protein</fullName>
    </recommendedName>
</protein>
<dbReference type="PANTHER" id="PTHR33202:SF7">
    <property type="entry name" value="FERRIC UPTAKE REGULATION PROTEIN"/>
    <property type="match status" value="1"/>
</dbReference>
<dbReference type="GO" id="GO:0008270">
    <property type="term" value="F:zinc ion binding"/>
    <property type="evidence" value="ECO:0007669"/>
    <property type="project" value="TreeGrafter"/>
</dbReference>
<organism evidence="3">
    <name type="scientific">Hellea balneolensis</name>
    <dbReference type="NCBI Taxonomy" id="287478"/>
    <lineage>
        <taxon>Bacteria</taxon>
        <taxon>Pseudomonadati</taxon>
        <taxon>Pseudomonadota</taxon>
        <taxon>Alphaproteobacteria</taxon>
        <taxon>Maricaulales</taxon>
        <taxon>Robiginitomaculaceae</taxon>
        <taxon>Hellea</taxon>
    </lineage>
</organism>
<dbReference type="InterPro" id="IPR002481">
    <property type="entry name" value="FUR"/>
</dbReference>
<dbReference type="EMBL" id="DRMJ01000237">
    <property type="protein sequence ID" value="HHL42898.1"/>
    <property type="molecule type" value="Genomic_DNA"/>
</dbReference>
<comment type="similarity">
    <text evidence="2">Belongs to the Fur family.</text>
</comment>
<keyword evidence="2" id="KW-0238">DNA-binding</keyword>
<sequence>MNQLGTHNHVTEILVESGIRPTKIRRAIAGLLFDGRDKHVTVEDVIDMAKSAAIKTSVASVYNTLNQFASAGLLRRVVIDQGKAFFDTNLGAHHHFYFEDEDRLEDIDEQSVIVQNLPKTPDGRKIKSIDITVRI</sequence>
<comment type="subcellular location">
    <subcellularLocation>
        <location evidence="2">Cytoplasm</location>
    </subcellularLocation>
</comment>
<dbReference type="Gene3D" id="1.10.10.10">
    <property type="entry name" value="Winged helix-like DNA-binding domain superfamily/Winged helix DNA-binding domain"/>
    <property type="match status" value="1"/>
</dbReference>
<dbReference type="PANTHER" id="PTHR33202">
    <property type="entry name" value="ZINC UPTAKE REGULATION PROTEIN"/>
    <property type="match status" value="1"/>
</dbReference>
<keyword evidence="1 2" id="KW-0479">Metal-binding</keyword>
<dbReference type="NCBIfam" id="NF045678">
    <property type="entry name" value="TransRegIrrA"/>
    <property type="match status" value="1"/>
</dbReference>
<accession>A0A7C5QW45</accession>
<keyword evidence="1 2" id="KW-0408">Iron</keyword>
<comment type="subunit">
    <text evidence="2">Homodimer.</text>
</comment>
<dbReference type="Proteomes" id="UP000885830">
    <property type="component" value="Unassembled WGS sequence"/>
</dbReference>
<reference evidence="3" key="1">
    <citation type="journal article" date="2020" name="mSystems">
        <title>Genome- and Community-Level Interaction Insights into Carbon Utilization and Element Cycling Functions of Hydrothermarchaeota in Hydrothermal Sediment.</title>
        <authorList>
            <person name="Zhou Z."/>
            <person name="Liu Y."/>
            <person name="Xu W."/>
            <person name="Pan J."/>
            <person name="Luo Z.H."/>
            <person name="Li M."/>
        </authorList>
    </citation>
    <scope>NUCLEOTIDE SEQUENCE [LARGE SCALE GENOMIC DNA]</scope>
    <source>
        <strain evidence="3">HyVt-485</strain>
    </source>
</reference>
<name>A0A7C5QW45_9PROT</name>
<dbReference type="GO" id="GO:0000976">
    <property type="term" value="F:transcription cis-regulatory region binding"/>
    <property type="evidence" value="ECO:0007669"/>
    <property type="project" value="TreeGrafter"/>
</dbReference>
<dbReference type="SUPFAM" id="SSF46785">
    <property type="entry name" value="Winged helix' DNA-binding domain"/>
    <property type="match status" value="1"/>
</dbReference>
<dbReference type="Pfam" id="PF01475">
    <property type="entry name" value="FUR"/>
    <property type="match status" value="1"/>
</dbReference>
<proteinExistence type="inferred from homology"/>
<dbReference type="GO" id="GO:0005737">
    <property type="term" value="C:cytoplasm"/>
    <property type="evidence" value="ECO:0007669"/>
    <property type="project" value="UniProtKB-SubCell"/>
</dbReference>
<dbReference type="GO" id="GO:1900376">
    <property type="term" value="P:regulation of secondary metabolite biosynthetic process"/>
    <property type="evidence" value="ECO:0007669"/>
    <property type="project" value="TreeGrafter"/>
</dbReference>
<dbReference type="GO" id="GO:0003700">
    <property type="term" value="F:DNA-binding transcription factor activity"/>
    <property type="evidence" value="ECO:0007669"/>
    <property type="project" value="UniProtKB-UniRule"/>
</dbReference>
<evidence type="ECO:0000313" key="3">
    <source>
        <dbReference type="EMBL" id="HHL42898.1"/>
    </source>
</evidence>
<dbReference type="AlphaFoldDB" id="A0A7C5QW45"/>
<dbReference type="InterPro" id="IPR036390">
    <property type="entry name" value="WH_DNA-bd_sf"/>
</dbReference>
<keyword evidence="2" id="KW-0862">Zinc</keyword>
<dbReference type="GO" id="GO:0045892">
    <property type="term" value="P:negative regulation of DNA-templated transcription"/>
    <property type="evidence" value="ECO:0007669"/>
    <property type="project" value="TreeGrafter"/>
</dbReference>
<keyword evidence="2" id="KW-0963">Cytoplasm</keyword>
<evidence type="ECO:0000256" key="1">
    <source>
        <dbReference type="PIRSR" id="PIRSR602481-2"/>
    </source>
</evidence>
<gene>
    <name evidence="2" type="primary">fur</name>
    <name evidence="3" type="ORF">ENJ42_04710</name>
</gene>
<keyword evidence="2" id="KW-0804">Transcription</keyword>